<accession>A0A4Q5N626</accession>
<dbReference type="Gene3D" id="2.40.50.140">
    <property type="entry name" value="Nucleic acid-binding proteins"/>
    <property type="match status" value="1"/>
</dbReference>
<evidence type="ECO:0000313" key="2">
    <source>
        <dbReference type="EMBL" id="RYV51621.1"/>
    </source>
</evidence>
<feature type="transmembrane region" description="Helical" evidence="1">
    <location>
        <begin position="37"/>
        <end position="57"/>
    </location>
</feature>
<sequence>MVVFAWIAAISLVLLVVSAFVGDLLDGVLDSIDFTGGYLSSASLLAFTGTIGFAGWVSMYAGLSVFVAAGIGLGCGLVVGTGAGLLTRALVRSPTGHQITSADYVGAVATVVTAIPDEGYGEVTMTVSGHPLKLAARSRVSVDVGEQVVVTAVLNEATVMVAVTVAP</sequence>
<keyword evidence="1" id="KW-1133">Transmembrane helix</keyword>
<keyword evidence="3" id="KW-1185">Reference proteome</keyword>
<comment type="caution">
    <text evidence="2">The sequence shown here is derived from an EMBL/GenBank/DDBJ whole genome shotgun (WGS) entry which is preliminary data.</text>
</comment>
<evidence type="ECO:0000256" key="1">
    <source>
        <dbReference type="SAM" id="Phobius"/>
    </source>
</evidence>
<gene>
    <name evidence="2" type="ORF">EUA98_07795</name>
</gene>
<keyword evidence="1" id="KW-0472">Membrane</keyword>
<dbReference type="EMBL" id="SDWW01000014">
    <property type="protein sequence ID" value="RYV51621.1"/>
    <property type="molecule type" value="Genomic_DNA"/>
</dbReference>
<dbReference type="OrthoDB" id="4827181at2"/>
<protein>
    <recommendedName>
        <fullName evidence="4">NfeD-like C-terminal domain-containing protein</fullName>
    </recommendedName>
</protein>
<reference evidence="2 3" key="1">
    <citation type="submission" date="2019-01" db="EMBL/GenBank/DDBJ databases">
        <title>Novel species of Cellulomonas.</title>
        <authorList>
            <person name="Liu Q."/>
            <person name="Xin Y.-H."/>
        </authorList>
    </citation>
    <scope>NUCLEOTIDE SEQUENCE [LARGE SCALE GENOMIC DNA]</scope>
    <source>
        <strain evidence="2 3">HLT2-17</strain>
    </source>
</reference>
<evidence type="ECO:0008006" key="4">
    <source>
        <dbReference type="Google" id="ProtNLM"/>
    </source>
</evidence>
<feature type="transmembrane region" description="Helical" evidence="1">
    <location>
        <begin position="63"/>
        <end position="86"/>
    </location>
</feature>
<dbReference type="InterPro" id="IPR012340">
    <property type="entry name" value="NA-bd_OB-fold"/>
</dbReference>
<dbReference type="RefSeq" id="WP_130102105.1">
    <property type="nucleotide sequence ID" value="NZ_SDWW01000014.1"/>
</dbReference>
<keyword evidence="1" id="KW-0812">Transmembrane</keyword>
<organism evidence="2 3">
    <name type="scientific">Pengzhenrongella frigida</name>
    <dbReference type="NCBI Taxonomy" id="1259133"/>
    <lineage>
        <taxon>Bacteria</taxon>
        <taxon>Bacillati</taxon>
        <taxon>Actinomycetota</taxon>
        <taxon>Actinomycetes</taxon>
        <taxon>Micrococcales</taxon>
        <taxon>Pengzhenrongella</taxon>
    </lineage>
</organism>
<dbReference type="Proteomes" id="UP000293764">
    <property type="component" value="Unassembled WGS sequence"/>
</dbReference>
<feature type="transmembrane region" description="Helical" evidence="1">
    <location>
        <begin position="6"/>
        <end position="25"/>
    </location>
</feature>
<proteinExistence type="predicted"/>
<name>A0A4Q5N626_9MICO</name>
<evidence type="ECO:0000313" key="3">
    <source>
        <dbReference type="Proteomes" id="UP000293764"/>
    </source>
</evidence>
<dbReference type="AlphaFoldDB" id="A0A4Q5N626"/>